<name>A0A0C2X868_AMAMK</name>
<dbReference type="Proteomes" id="UP000054549">
    <property type="component" value="Unassembled WGS sequence"/>
</dbReference>
<dbReference type="AlphaFoldDB" id="A0A0C2X868"/>
<evidence type="ECO:0000256" key="1">
    <source>
        <dbReference type="SAM" id="MobiDB-lite"/>
    </source>
</evidence>
<protein>
    <submittedName>
        <fullName evidence="2">Uncharacterized protein</fullName>
    </submittedName>
</protein>
<keyword evidence="3" id="KW-1185">Reference proteome</keyword>
<dbReference type="InParanoid" id="A0A0C2X868"/>
<gene>
    <name evidence="2" type="ORF">M378DRAFT_162525</name>
</gene>
<dbReference type="EMBL" id="KN818245">
    <property type="protein sequence ID" value="KIL64958.1"/>
    <property type="molecule type" value="Genomic_DNA"/>
</dbReference>
<proteinExistence type="predicted"/>
<evidence type="ECO:0000313" key="3">
    <source>
        <dbReference type="Proteomes" id="UP000054549"/>
    </source>
</evidence>
<evidence type="ECO:0000313" key="2">
    <source>
        <dbReference type="EMBL" id="KIL64958.1"/>
    </source>
</evidence>
<dbReference type="HOGENOM" id="CLU_2849209_0_0_1"/>
<organism evidence="2 3">
    <name type="scientific">Amanita muscaria (strain Koide BX008)</name>
    <dbReference type="NCBI Taxonomy" id="946122"/>
    <lineage>
        <taxon>Eukaryota</taxon>
        <taxon>Fungi</taxon>
        <taxon>Dikarya</taxon>
        <taxon>Basidiomycota</taxon>
        <taxon>Agaricomycotina</taxon>
        <taxon>Agaricomycetes</taxon>
        <taxon>Agaricomycetidae</taxon>
        <taxon>Agaricales</taxon>
        <taxon>Pluteineae</taxon>
        <taxon>Amanitaceae</taxon>
        <taxon>Amanita</taxon>
    </lineage>
</organism>
<accession>A0A0C2X868</accession>
<feature type="region of interest" description="Disordered" evidence="1">
    <location>
        <begin position="1"/>
        <end position="33"/>
    </location>
</feature>
<sequence>MSNYRHDGSSGAHQQPGHTFKEPREKFSGQTSLCSRLAPTRVRTHCFMPCEYGSELTFSATSPLQ</sequence>
<reference evidence="2 3" key="1">
    <citation type="submission" date="2014-04" db="EMBL/GenBank/DDBJ databases">
        <title>Evolutionary Origins and Diversification of the Mycorrhizal Mutualists.</title>
        <authorList>
            <consortium name="DOE Joint Genome Institute"/>
            <consortium name="Mycorrhizal Genomics Consortium"/>
            <person name="Kohler A."/>
            <person name="Kuo A."/>
            <person name="Nagy L.G."/>
            <person name="Floudas D."/>
            <person name="Copeland A."/>
            <person name="Barry K.W."/>
            <person name="Cichocki N."/>
            <person name="Veneault-Fourrey C."/>
            <person name="LaButti K."/>
            <person name="Lindquist E.A."/>
            <person name="Lipzen A."/>
            <person name="Lundell T."/>
            <person name="Morin E."/>
            <person name="Murat C."/>
            <person name="Riley R."/>
            <person name="Ohm R."/>
            <person name="Sun H."/>
            <person name="Tunlid A."/>
            <person name="Henrissat B."/>
            <person name="Grigoriev I.V."/>
            <person name="Hibbett D.S."/>
            <person name="Martin F."/>
        </authorList>
    </citation>
    <scope>NUCLEOTIDE SEQUENCE [LARGE SCALE GENOMIC DNA]</scope>
    <source>
        <strain evidence="2 3">Koide BX008</strain>
    </source>
</reference>